<dbReference type="EMBL" id="ABCS01000005">
    <property type="protein sequence ID" value="EDM81098.1"/>
    <property type="molecule type" value="Genomic_DNA"/>
</dbReference>
<gene>
    <name evidence="8" type="ORF">PPSIR1_29820</name>
</gene>
<comment type="cofactor">
    <cofactor evidence="1">
        <name>[4Fe-4S] cluster</name>
        <dbReference type="ChEBI" id="CHEBI:49883"/>
    </cofactor>
</comment>
<reference evidence="8 9" key="1">
    <citation type="submission" date="2007-06" db="EMBL/GenBank/DDBJ databases">
        <authorList>
            <person name="Shimkets L."/>
            <person name="Ferriera S."/>
            <person name="Johnson J."/>
            <person name="Kravitz S."/>
            <person name="Beeson K."/>
            <person name="Sutton G."/>
            <person name="Rogers Y.-H."/>
            <person name="Friedman R."/>
            <person name="Frazier M."/>
            <person name="Venter J.C."/>
        </authorList>
    </citation>
    <scope>NUCLEOTIDE SEQUENCE [LARGE SCALE GENOMIC DNA]</scope>
    <source>
        <strain evidence="8 9">SIR-1</strain>
    </source>
</reference>
<dbReference type="CDD" id="cd01335">
    <property type="entry name" value="Radical_SAM"/>
    <property type="match status" value="1"/>
</dbReference>
<dbReference type="OrthoDB" id="9782387at2"/>
<evidence type="ECO:0000256" key="6">
    <source>
        <dbReference type="ARBA" id="ARBA00023601"/>
    </source>
</evidence>
<name>A6FYU3_9BACT</name>
<protein>
    <submittedName>
        <fullName evidence="8">Heme d1 biosynthesis protein NirJ</fullName>
    </submittedName>
</protein>
<dbReference type="PANTHER" id="PTHR43273:SF3">
    <property type="entry name" value="ANAEROBIC SULFATASE-MATURATING ENZYME HOMOLOG ASLB-RELATED"/>
    <property type="match status" value="1"/>
</dbReference>
<dbReference type="GO" id="GO:0046872">
    <property type="term" value="F:metal ion binding"/>
    <property type="evidence" value="ECO:0007669"/>
    <property type="project" value="UniProtKB-KW"/>
</dbReference>
<organism evidence="8 9">
    <name type="scientific">Plesiocystis pacifica SIR-1</name>
    <dbReference type="NCBI Taxonomy" id="391625"/>
    <lineage>
        <taxon>Bacteria</taxon>
        <taxon>Pseudomonadati</taxon>
        <taxon>Myxococcota</taxon>
        <taxon>Polyangia</taxon>
        <taxon>Nannocystales</taxon>
        <taxon>Nannocystaceae</taxon>
        <taxon>Plesiocystis</taxon>
    </lineage>
</organism>
<evidence type="ECO:0000256" key="4">
    <source>
        <dbReference type="ARBA" id="ARBA00023004"/>
    </source>
</evidence>
<dbReference type="SFLD" id="SFLDS00029">
    <property type="entry name" value="Radical_SAM"/>
    <property type="match status" value="1"/>
</dbReference>
<dbReference type="AlphaFoldDB" id="A6FYU3"/>
<dbReference type="SUPFAM" id="SSF102114">
    <property type="entry name" value="Radical SAM enzymes"/>
    <property type="match status" value="1"/>
</dbReference>
<dbReference type="InterPro" id="IPR007197">
    <property type="entry name" value="rSAM"/>
</dbReference>
<keyword evidence="5" id="KW-0411">Iron-sulfur</keyword>
<dbReference type="Pfam" id="PF04055">
    <property type="entry name" value="Radical_SAM"/>
    <property type="match status" value="1"/>
</dbReference>
<dbReference type="InterPro" id="IPR013785">
    <property type="entry name" value="Aldolase_TIM"/>
</dbReference>
<dbReference type="Gene3D" id="3.20.20.70">
    <property type="entry name" value="Aldolase class I"/>
    <property type="match status" value="1"/>
</dbReference>
<keyword evidence="2" id="KW-0949">S-adenosyl-L-methionine</keyword>
<evidence type="ECO:0000313" key="9">
    <source>
        <dbReference type="Proteomes" id="UP000005801"/>
    </source>
</evidence>
<evidence type="ECO:0000256" key="1">
    <source>
        <dbReference type="ARBA" id="ARBA00001966"/>
    </source>
</evidence>
<feature type="domain" description="Radical SAM core" evidence="7">
    <location>
        <begin position="1"/>
        <end position="222"/>
    </location>
</feature>
<keyword evidence="4" id="KW-0408">Iron</keyword>
<comment type="similarity">
    <text evidence="6">Belongs to the radical SAM superfamily. Anaerobic sulfatase-maturating enzyme family.</text>
</comment>
<dbReference type="PANTHER" id="PTHR43273">
    <property type="entry name" value="ANAEROBIC SULFATASE-MATURATING ENZYME HOMOLOG ASLB-RELATED"/>
    <property type="match status" value="1"/>
</dbReference>
<dbReference type="eggNOG" id="COG0641">
    <property type="taxonomic scope" value="Bacteria"/>
</dbReference>
<dbReference type="PROSITE" id="PS51918">
    <property type="entry name" value="RADICAL_SAM"/>
    <property type="match status" value="1"/>
</dbReference>
<evidence type="ECO:0000256" key="5">
    <source>
        <dbReference type="ARBA" id="ARBA00023014"/>
    </source>
</evidence>
<keyword evidence="3" id="KW-0479">Metal-binding</keyword>
<evidence type="ECO:0000313" key="8">
    <source>
        <dbReference type="EMBL" id="EDM81098.1"/>
    </source>
</evidence>
<evidence type="ECO:0000256" key="3">
    <source>
        <dbReference type="ARBA" id="ARBA00022723"/>
    </source>
</evidence>
<evidence type="ECO:0000256" key="2">
    <source>
        <dbReference type="ARBA" id="ARBA00022691"/>
    </source>
</evidence>
<dbReference type="Proteomes" id="UP000005801">
    <property type="component" value="Unassembled WGS sequence"/>
</dbReference>
<dbReference type="RefSeq" id="WP_006969642.1">
    <property type="nucleotide sequence ID" value="NZ_ABCS01000005.1"/>
</dbReference>
<dbReference type="InterPro" id="IPR023867">
    <property type="entry name" value="Sulphatase_maturase_rSAM"/>
</dbReference>
<dbReference type="SFLD" id="SFLDG01067">
    <property type="entry name" value="SPASM/twitch_domain_containing"/>
    <property type="match status" value="1"/>
</dbReference>
<comment type="caution">
    <text evidence="8">The sequence shown here is derived from an EMBL/GenBank/DDBJ whole genome shotgun (WGS) entry which is preliminary data.</text>
</comment>
<dbReference type="GO" id="GO:0051536">
    <property type="term" value="F:iron-sulfur cluster binding"/>
    <property type="evidence" value="ECO:0007669"/>
    <property type="project" value="UniProtKB-KW"/>
</dbReference>
<dbReference type="STRING" id="391625.PPSIR1_29820"/>
<dbReference type="GO" id="GO:0016491">
    <property type="term" value="F:oxidoreductase activity"/>
    <property type="evidence" value="ECO:0007669"/>
    <property type="project" value="InterPro"/>
</dbReference>
<proteinExistence type="inferred from homology"/>
<keyword evidence="9" id="KW-1185">Reference proteome</keyword>
<accession>A6FYU3</accession>
<evidence type="ECO:0000259" key="7">
    <source>
        <dbReference type="PROSITE" id="PS51918"/>
    </source>
</evidence>
<sequence>MSVELRPLGVECNLACQYCYQNPQRDLASRPPPYDMDAMLATLEAEGQPFALFGGEPLLVPLPDLERIWAYGLERFGQNRIQSNGALIEAAHVEAFLRYRVRVGLSIDGPGELNDARWAGTLERTRARTEASLTALRQLCEAEVPTSLILTLHRQNASPERLPRLLTWVRELDAMGLLGARLHLLEVDDAAVGARYALDTAENLAALEAFAALENELRMGLDVFGDMRTMLLGEDERASCVWRSCDPYTTAAVRSVEGRGELSNCGRTNKEGVDFGKADAPAYLRSLLLYQTPQAHGGCQGCRFFTACRGHCPGTGIDGDWRNRSEHCEVYFALFERLEAELIAKGEEPLSRSPLRPAIEARLTRAWARGENPSLAQLRRRLAREESSP</sequence>
<dbReference type="InterPro" id="IPR058240">
    <property type="entry name" value="rSAM_sf"/>
</dbReference>